<dbReference type="EMBL" id="AM909652">
    <property type="protein sequence ID" value="CAP20373.1"/>
    <property type="molecule type" value="Genomic_DNA"/>
</dbReference>
<evidence type="ECO:0000259" key="1">
    <source>
        <dbReference type="Pfam" id="PF12146"/>
    </source>
</evidence>
<dbReference type="InterPro" id="IPR051044">
    <property type="entry name" value="MAG_DAG_Lipase"/>
</dbReference>
<dbReference type="Pfam" id="PF12146">
    <property type="entry name" value="Hydrolase_4"/>
    <property type="match status" value="1"/>
</dbReference>
<dbReference type="InterPro" id="IPR022742">
    <property type="entry name" value="Hydrolase_4"/>
</dbReference>
<dbReference type="AlphaFoldDB" id="B6YPY5"/>
<sequence length="301" mass="34994">MDMSYLNLIFIVFIVYVILFLIFITIIHFKIFNKRIDYVNTGELFSEIDQKIVRFKGFEDINDRDLRVGTFYYPKNEEKKHLILLVCGYEESYLDFKSEIFFWLKNGYTVFCYDVRGTGRSQGRKVGGFTQFLKDCLLSIEYIEKNETFKKVSLVGHSMGGFAVATSLQFKTNIIDNSVIISGFDYPSEFVRKSVTNISFIFTWPIEISIKLIEFLKFGNLSFLGSVSSINIFNKPVLIIQSSDDKIVKINNSIYNKKKMITNKNVEYILLDNSDHNPTKNEYGGLNMDLMNQINEFIDNN</sequence>
<dbReference type="SUPFAM" id="SSF53474">
    <property type="entry name" value="alpha/beta-Hydrolases"/>
    <property type="match status" value="1"/>
</dbReference>
<accession>B6YPY5</accession>
<reference evidence="2" key="2">
    <citation type="journal article" date="2008" name="Mol. Microbiol.">
        <title>A novel streptococcal integrative conjugative element involved in iron acquisition.</title>
        <authorList>
            <person name="Heather Z."/>
            <person name="Holden M.T."/>
            <person name="Steward K.F."/>
            <person name="Parkhill J."/>
            <person name="Song L."/>
            <person name="Challis G.L."/>
            <person name="Robinson C."/>
            <person name="Davis-Poynter N."/>
            <person name="Waller A.S."/>
        </authorList>
    </citation>
    <scope>NUCLEOTIDE SEQUENCE</scope>
    <source>
        <strain evidence="2">4047</strain>
    </source>
</reference>
<evidence type="ECO:0000313" key="2">
    <source>
        <dbReference type="EMBL" id="CAP20373.1"/>
    </source>
</evidence>
<dbReference type="RefSeq" id="WP_012679599.1">
    <property type="nucleotide sequence ID" value="NZ_CP071140.1"/>
</dbReference>
<dbReference type="Gene3D" id="3.40.50.1820">
    <property type="entry name" value="alpha/beta hydrolase"/>
    <property type="match status" value="1"/>
</dbReference>
<dbReference type="InterPro" id="IPR029058">
    <property type="entry name" value="AB_hydrolase_fold"/>
</dbReference>
<organism evidence="2">
    <name type="scientific">Streptococcus equi subsp. equi</name>
    <dbReference type="NCBI Taxonomy" id="148942"/>
    <lineage>
        <taxon>Bacteria</taxon>
        <taxon>Bacillati</taxon>
        <taxon>Bacillota</taxon>
        <taxon>Bacilli</taxon>
        <taxon>Lactobacillales</taxon>
        <taxon>Streptococcaceae</taxon>
        <taxon>Streptococcus</taxon>
    </lineage>
</organism>
<dbReference type="PANTHER" id="PTHR11614">
    <property type="entry name" value="PHOSPHOLIPASE-RELATED"/>
    <property type="match status" value="1"/>
</dbReference>
<protein>
    <submittedName>
        <fullName evidence="2">Putative membrane protein</fullName>
    </submittedName>
</protein>
<name>B6YPY5_9STRE</name>
<proteinExistence type="predicted"/>
<feature type="domain" description="Serine aminopeptidase S33" evidence="1">
    <location>
        <begin position="78"/>
        <end position="180"/>
    </location>
</feature>
<gene>
    <name evidence="2" type="primary">eqbN</name>
    <name evidence="2" type="ORF">SEQ1233</name>
</gene>
<reference evidence="2" key="1">
    <citation type="submission" date="2007-11" db="EMBL/GenBank/DDBJ databases">
        <authorList>
            <person name="Turk W.J.R."/>
            <person name="Mao X.-J."/>
            <person name="Bielawny T."/>
            <person name="Brunham R."/>
            <person name="Luo M."/>
            <person name="Plummer F."/>
        </authorList>
    </citation>
    <scope>NUCLEOTIDE SEQUENCE</scope>
    <source>
        <strain evidence="2">4047</strain>
    </source>
</reference>